<dbReference type="Proteomes" id="UP000625711">
    <property type="component" value="Unassembled WGS sequence"/>
</dbReference>
<dbReference type="InterPro" id="IPR039261">
    <property type="entry name" value="FNR_nucleotide-bd"/>
</dbReference>
<dbReference type="FunFam" id="3.40.50.80:FF:000030">
    <property type="entry name" value="NADPH-dependent diflavin oxidoreductase 1"/>
    <property type="match status" value="1"/>
</dbReference>
<feature type="binding site" evidence="10">
    <location>
        <begin position="385"/>
        <end position="388"/>
    </location>
    <ligand>
        <name>FAD</name>
        <dbReference type="ChEBI" id="CHEBI:57692"/>
    </ligand>
</feature>
<evidence type="ECO:0000256" key="2">
    <source>
        <dbReference type="ARBA" id="ARBA00001974"/>
    </source>
</evidence>
<proteinExistence type="inferred from homology"/>
<dbReference type="PRINTS" id="PR00371">
    <property type="entry name" value="FPNCR"/>
</dbReference>
<dbReference type="EMBL" id="JAACXV010014189">
    <property type="protein sequence ID" value="KAF7269761.1"/>
    <property type="molecule type" value="Genomic_DNA"/>
</dbReference>
<dbReference type="InterPro" id="IPR001433">
    <property type="entry name" value="OxRdtase_FAD/NAD-bd"/>
</dbReference>
<dbReference type="Gene3D" id="3.40.50.360">
    <property type="match status" value="1"/>
</dbReference>
<dbReference type="Gene3D" id="3.40.50.80">
    <property type="entry name" value="Nucleotide-binding domain of ferredoxin-NADP reductase (FNR) module"/>
    <property type="match status" value="1"/>
</dbReference>
<feature type="binding site" evidence="10">
    <location>
        <position position="319"/>
    </location>
    <ligand>
        <name>FAD</name>
        <dbReference type="ChEBI" id="CHEBI:57692"/>
    </ligand>
</feature>
<evidence type="ECO:0000259" key="12">
    <source>
        <dbReference type="PROSITE" id="PS51384"/>
    </source>
</evidence>
<feature type="binding site" evidence="10">
    <location>
        <begin position="61"/>
        <end position="64"/>
    </location>
    <ligand>
        <name>FMN</name>
        <dbReference type="ChEBI" id="CHEBI:58210"/>
    </ligand>
</feature>
<dbReference type="PRINTS" id="PR00369">
    <property type="entry name" value="FLAVODOXIN"/>
</dbReference>
<dbReference type="InterPro" id="IPR017927">
    <property type="entry name" value="FAD-bd_FR_type"/>
</dbReference>
<keyword evidence="5 10" id="KW-0285">Flavoprotein</keyword>
<gene>
    <name evidence="13" type="ORF">GWI33_017217</name>
</gene>
<dbReference type="GO" id="GO:0016651">
    <property type="term" value="F:oxidoreductase activity, acting on NAD(P)H"/>
    <property type="evidence" value="ECO:0007669"/>
    <property type="project" value="UniProtKB-UniRule"/>
</dbReference>
<comment type="similarity">
    <text evidence="10">In the N-terminal section; belongs to the flavodoxin family.</text>
</comment>
<feature type="binding site" evidence="10">
    <location>
        <begin position="99"/>
        <end position="108"/>
    </location>
    <ligand>
        <name>FMN</name>
        <dbReference type="ChEBI" id="CHEBI:58210"/>
    </ligand>
</feature>
<comment type="cofactor">
    <cofactor evidence="2 10">
        <name>FAD</name>
        <dbReference type="ChEBI" id="CHEBI:57692"/>
    </cofactor>
</comment>
<dbReference type="EC" id="1.18.1.-" evidence="10"/>
<dbReference type="InterPro" id="IPR008254">
    <property type="entry name" value="Flavodoxin/NO_synth"/>
</dbReference>
<comment type="subcellular location">
    <subcellularLocation>
        <location evidence="3 10">Cytoplasm</location>
    </subcellularLocation>
</comment>
<dbReference type="InterPro" id="IPR003097">
    <property type="entry name" value="CysJ-like_FAD-binding"/>
</dbReference>
<reference evidence="13" key="1">
    <citation type="submission" date="2020-08" db="EMBL/GenBank/DDBJ databases">
        <title>Genome sequencing and assembly of the red palm weevil Rhynchophorus ferrugineus.</title>
        <authorList>
            <person name="Dias G.B."/>
            <person name="Bergman C.M."/>
            <person name="Manee M."/>
        </authorList>
    </citation>
    <scope>NUCLEOTIDE SEQUENCE</scope>
    <source>
        <strain evidence="13">AA-2017</strain>
        <tissue evidence="13">Whole larva</tissue>
    </source>
</reference>
<comment type="similarity">
    <text evidence="10">In the C-terminal section; belongs to the flavoprotein pyridine nucleotide cytochrome reductase family.</text>
</comment>
<dbReference type="PROSITE" id="PS50902">
    <property type="entry name" value="FLAVODOXIN_LIKE"/>
    <property type="match status" value="1"/>
</dbReference>
<evidence type="ECO:0000256" key="10">
    <source>
        <dbReference type="HAMAP-Rule" id="MF_03178"/>
    </source>
</evidence>
<dbReference type="InterPro" id="IPR029039">
    <property type="entry name" value="Flavoprotein-like_sf"/>
</dbReference>
<evidence type="ECO:0000256" key="9">
    <source>
        <dbReference type="ARBA" id="ARBA00023002"/>
    </source>
</evidence>
<keyword evidence="7 10" id="KW-0274">FAD</keyword>
<comment type="caution">
    <text evidence="10">Lacks conserved residue(s) required for the propagation of feature annotation.</text>
</comment>
<dbReference type="InterPro" id="IPR028879">
    <property type="entry name" value="NDOR1"/>
</dbReference>
<dbReference type="Pfam" id="PF00667">
    <property type="entry name" value="FAD_binding_1"/>
    <property type="match status" value="1"/>
</dbReference>
<feature type="binding site" evidence="10">
    <location>
        <position position="426"/>
    </location>
    <ligand>
        <name>NADP(+)</name>
        <dbReference type="ChEBI" id="CHEBI:58349"/>
    </ligand>
</feature>
<evidence type="ECO:0000256" key="8">
    <source>
        <dbReference type="ARBA" id="ARBA00022857"/>
    </source>
</evidence>
<feature type="binding site" evidence="10">
    <location>
        <begin position="351"/>
        <end position="354"/>
    </location>
    <ligand>
        <name>FAD</name>
        <dbReference type="ChEBI" id="CHEBI:57692"/>
    </ligand>
</feature>
<feature type="domain" description="FAD-binding FR-type" evidence="12">
    <location>
        <begin position="206"/>
        <end position="412"/>
    </location>
</feature>
<accession>A0A834M6E8</accession>
<evidence type="ECO:0000313" key="13">
    <source>
        <dbReference type="EMBL" id="KAF7269761.1"/>
    </source>
</evidence>
<protein>
    <recommendedName>
        <fullName evidence="10">NADPH-dependent diflavin oxidoreductase 1</fullName>
        <ecNumber evidence="10">1.18.1.-</ecNumber>
    </recommendedName>
    <alternativeName>
        <fullName evidence="10">NADPH-dependent FMN and FAD-containing oxidoreductase</fullName>
    </alternativeName>
</protein>
<dbReference type="PROSITE" id="PS51384">
    <property type="entry name" value="FAD_FR"/>
    <property type="match status" value="1"/>
</dbReference>
<feature type="binding site" evidence="10">
    <location>
        <position position="563"/>
    </location>
    <ligand>
        <name>FAD</name>
        <dbReference type="ChEBI" id="CHEBI:57692"/>
    </ligand>
</feature>
<evidence type="ECO:0000256" key="1">
    <source>
        <dbReference type="ARBA" id="ARBA00001917"/>
    </source>
</evidence>
<evidence type="ECO:0000256" key="5">
    <source>
        <dbReference type="ARBA" id="ARBA00022630"/>
    </source>
</evidence>
<dbReference type="HAMAP" id="MF_03178">
    <property type="entry name" value="NDOR1"/>
    <property type="match status" value="1"/>
</dbReference>
<feature type="domain" description="Flavodoxin-like" evidence="11">
    <location>
        <begin position="8"/>
        <end position="152"/>
    </location>
</feature>
<dbReference type="GO" id="GO:0016226">
    <property type="term" value="P:iron-sulfur cluster assembly"/>
    <property type="evidence" value="ECO:0007669"/>
    <property type="project" value="UniProtKB-UniRule"/>
</dbReference>
<evidence type="ECO:0000256" key="4">
    <source>
        <dbReference type="ARBA" id="ARBA00022490"/>
    </source>
</evidence>
<dbReference type="InterPro" id="IPR001709">
    <property type="entry name" value="Flavoprot_Pyr_Nucl_cyt_Rdtase"/>
</dbReference>
<evidence type="ECO:0000313" key="14">
    <source>
        <dbReference type="Proteomes" id="UP000625711"/>
    </source>
</evidence>
<evidence type="ECO:0000259" key="11">
    <source>
        <dbReference type="PROSITE" id="PS50902"/>
    </source>
</evidence>
<feature type="binding site" evidence="10">
    <location>
        <position position="134"/>
    </location>
    <ligand>
        <name>FMN</name>
        <dbReference type="ChEBI" id="CHEBI:58210"/>
    </ligand>
</feature>
<dbReference type="GO" id="GO:0010181">
    <property type="term" value="F:FMN binding"/>
    <property type="evidence" value="ECO:0007669"/>
    <property type="project" value="UniProtKB-UniRule"/>
</dbReference>
<dbReference type="Gene3D" id="2.40.30.10">
    <property type="entry name" value="Translation factors"/>
    <property type="match status" value="2"/>
</dbReference>
<dbReference type="FunFam" id="3.40.50.360:FF:000015">
    <property type="entry name" value="NADPH-dependent diflavin oxidoreductase 1"/>
    <property type="match status" value="1"/>
</dbReference>
<dbReference type="GO" id="GO:0050660">
    <property type="term" value="F:flavin adenine dinucleotide binding"/>
    <property type="evidence" value="ECO:0007669"/>
    <property type="project" value="UniProtKB-UniRule"/>
</dbReference>
<keyword evidence="14" id="KW-1185">Reference proteome</keyword>
<sequence length="564" mass="64675">MSFQNKTISILYGSQTGNAQDLAERIWRESKRFYFQSRVGTLDDYDVAHITEANCLIIVCSTTGQGEEPDNMKKFWKFLLRKSLPTNLLRDVRVAVLGLGDSSYVKFNFAAKRLQKRLINLGAEPLIPIGLGDDQHDLGYDAAADPWIDNLWSKLLEVYPLPKNVTPLSRNLPIIPRWNIVSNSPLLENSNRINKVPSIYYSTRTSTQFYTTVLTNTRITDADHFQDVRLIKLQTDHQEYSPGDLLVLRPKNLQWKIEEFKEILKDNGVVIPDETVINLIENDQNVPVPEVLKAEEERFSEFTTAEGQQEMYSYTNRPRRNIVEVLGDFPHATKNLTLQTLLEIIPAIKPREFSIASSFKVHKDEVHLLVAVVKFKTNLHKERFGLCSNFLAELAPGEKILAWLKPGCFKFPKDLNVPVIMVGPGTGVAPFRNFIYEMSGTNRNPENIILLYGCRYKSRDCLVTDDVDKLHQEKKITLICAYSREQDHKVYVQDKIVEHQELIWSALEKKAYIFVAGNSKNMPQAVRDAFINVCETCGKLSQDEAVMYIDKMEKQGRYQTECWS</sequence>
<dbReference type="OrthoDB" id="1856718at2759"/>
<dbReference type="PANTHER" id="PTHR19384:SF10">
    <property type="entry name" value="NADPH-DEPENDENT DIFLAVIN OXIDOREDUCTASE 1"/>
    <property type="match status" value="1"/>
</dbReference>
<dbReference type="InterPro" id="IPR017938">
    <property type="entry name" value="Riboflavin_synthase-like_b-brl"/>
</dbReference>
<dbReference type="GO" id="GO:0050661">
    <property type="term" value="F:NADP binding"/>
    <property type="evidence" value="ECO:0007669"/>
    <property type="project" value="UniProtKB-UniRule"/>
</dbReference>
<dbReference type="SUPFAM" id="SSF63380">
    <property type="entry name" value="Riboflavin synthase domain-like"/>
    <property type="match status" value="1"/>
</dbReference>
<dbReference type="Pfam" id="PF00175">
    <property type="entry name" value="NAD_binding_1"/>
    <property type="match status" value="1"/>
</dbReference>
<evidence type="ECO:0000256" key="6">
    <source>
        <dbReference type="ARBA" id="ARBA00022643"/>
    </source>
</evidence>
<feature type="binding site" evidence="10">
    <location>
        <begin position="14"/>
        <end position="19"/>
    </location>
    <ligand>
        <name>FMN</name>
        <dbReference type="ChEBI" id="CHEBI:58210"/>
    </ligand>
</feature>
<dbReference type="AlphaFoldDB" id="A0A834M6E8"/>
<name>A0A834M6E8_RHYFE</name>
<evidence type="ECO:0000256" key="3">
    <source>
        <dbReference type="ARBA" id="ARBA00004496"/>
    </source>
</evidence>
<dbReference type="GO" id="GO:0005634">
    <property type="term" value="C:nucleus"/>
    <property type="evidence" value="ECO:0007669"/>
    <property type="project" value="UniProtKB-ARBA"/>
</dbReference>
<comment type="similarity">
    <text evidence="10">Belongs to the NADPH-dependent diflavin oxidoreductase NDOR1 family.</text>
</comment>
<comment type="function">
    <text evidence="10">NADPH-dependent reductase which is a central component of the cytosolic iron-sulfur (Fe-S) protein assembly (CIA) machinery. Transfers electrons from NADPH via its FAD and FMN prosthetic groups to the [2Fe-2S] cluster of the anamorsin/DRE2 homolog, another key component of the CIA machinery. In turn, this reduced cluster provides electrons for assembly of cytosolic iron-sulfur cluster proteins.</text>
</comment>
<comment type="catalytic activity">
    <reaction evidence="10">
        <text>2 oxidized [2Fe-2S]-[protein] + NADPH = 2 reduced [2Fe-2S]-[protein] + NADP(+) + H(+)</text>
        <dbReference type="Rhea" id="RHEA:67716"/>
        <dbReference type="Rhea" id="RHEA-COMP:17327"/>
        <dbReference type="Rhea" id="RHEA-COMP:17328"/>
        <dbReference type="ChEBI" id="CHEBI:15378"/>
        <dbReference type="ChEBI" id="CHEBI:33737"/>
        <dbReference type="ChEBI" id="CHEBI:33738"/>
        <dbReference type="ChEBI" id="CHEBI:57783"/>
        <dbReference type="ChEBI" id="CHEBI:58349"/>
    </reaction>
</comment>
<dbReference type="GO" id="GO:0160246">
    <property type="term" value="F:NADPH-iron-sulfur [2Fe-2S] protein oxidoreductase activity"/>
    <property type="evidence" value="ECO:0007669"/>
    <property type="project" value="InterPro"/>
</dbReference>
<evidence type="ECO:0000256" key="7">
    <source>
        <dbReference type="ARBA" id="ARBA00022827"/>
    </source>
</evidence>
<keyword evidence="4 10" id="KW-0963">Cytoplasm</keyword>
<comment type="caution">
    <text evidence="13">The sequence shown here is derived from an EMBL/GenBank/DDBJ whole genome shotgun (WGS) entry which is preliminary data.</text>
</comment>
<dbReference type="GO" id="GO:0005829">
    <property type="term" value="C:cytosol"/>
    <property type="evidence" value="ECO:0007669"/>
    <property type="project" value="TreeGrafter"/>
</dbReference>
<feature type="binding site" evidence="10">
    <location>
        <begin position="489"/>
        <end position="493"/>
    </location>
    <ligand>
        <name>NADP(+)</name>
        <dbReference type="ChEBI" id="CHEBI:58349"/>
    </ligand>
</feature>
<dbReference type="SUPFAM" id="SSF52343">
    <property type="entry name" value="Ferredoxin reductase-like, C-terminal NADP-linked domain"/>
    <property type="match status" value="1"/>
</dbReference>
<dbReference type="PANTHER" id="PTHR19384">
    <property type="entry name" value="NITRIC OXIDE SYNTHASE-RELATED"/>
    <property type="match status" value="1"/>
</dbReference>
<dbReference type="InterPro" id="IPR001094">
    <property type="entry name" value="Flavdoxin-like"/>
</dbReference>
<keyword evidence="9 10" id="KW-0560">Oxidoreductase</keyword>
<comment type="cofactor">
    <cofactor evidence="1 10">
        <name>FMN</name>
        <dbReference type="ChEBI" id="CHEBI:58210"/>
    </cofactor>
</comment>
<organism evidence="13 14">
    <name type="scientific">Rhynchophorus ferrugineus</name>
    <name type="common">Red palm weevil</name>
    <name type="synonym">Curculio ferrugineus</name>
    <dbReference type="NCBI Taxonomy" id="354439"/>
    <lineage>
        <taxon>Eukaryota</taxon>
        <taxon>Metazoa</taxon>
        <taxon>Ecdysozoa</taxon>
        <taxon>Arthropoda</taxon>
        <taxon>Hexapoda</taxon>
        <taxon>Insecta</taxon>
        <taxon>Pterygota</taxon>
        <taxon>Neoptera</taxon>
        <taxon>Endopterygota</taxon>
        <taxon>Coleoptera</taxon>
        <taxon>Polyphaga</taxon>
        <taxon>Cucujiformia</taxon>
        <taxon>Curculionidae</taxon>
        <taxon>Dryophthorinae</taxon>
        <taxon>Rhynchophorus</taxon>
    </lineage>
</organism>
<keyword evidence="6 10" id="KW-0288">FMN</keyword>
<dbReference type="SUPFAM" id="SSF52218">
    <property type="entry name" value="Flavoproteins"/>
    <property type="match status" value="1"/>
</dbReference>
<dbReference type="Pfam" id="PF00258">
    <property type="entry name" value="Flavodoxin_1"/>
    <property type="match status" value="1"/>
</dbReference>
<feature type="binding site" evidence="10">
    <location>
        <begin position="483"/>
        <end position="484"/>
    </location>
    <ligand>
        <name>NADP(+)</name>
        <dbReference type="ChEBI" id="CHEBI:58349"/>
    </ligand>
</feature>
<keyword evidence="8 10" id="KW-0521">NADP</keyword>